<keyword evidence="3" id="KW-1185">Reference proteome</keyword>
<protein>
    <submittedName>
        <fullName evidence="2">Uncharacterized protein</fullName>
    </submittedName>
</protein>
<dbReference type="Proteomes" id="UP000298049">
    <property type="component" value="Chromosome"/>
</dbReference>
<gene>
    <name evidence="2" type="ORF">soil367_15980</name>
</gene>
<evidence type="ECO:0000313" key="3">
    <source>
        <dbReference type="Proteomes" id="UP000298049"/>
    </source>
</evidence>
<dbReference type="EMBL" id="CP031093">
    <property type="protein sequence ID" value="QCF27308.1"/>
    <property type="molecule type" value="Genomic_DNA"/>
</dbReference>
<dbReference type="AlphaFoldDB" id="A0A4P7XJY0"/>
<accession>A0A4P7XJY0</accession>
<feature type="region of interest" description="Disordered" evidence="1">
    <location>
        <begin position="30"/>
        <end position="60"/>
    </location>
</feature>
<dbReference type="KEGG" id="hmi:soil367_15980"/>
<evidence type="ECO:0000256" key="1">
    <source>
        <dbReference type="SAM" id="MobiDB-lite"/>
    </source>
</evidence>
<sequence>MNPQRLLTIFAIFVVLLVLFLYLTSSDEAFLEPSNTGPPEVTGTAGALRHGIGHENGAVA</sequence>
<organism evidence="2 3">
    <name type="scientific">Hydrocarboniclastica marina</name>
    <dbReference type="NCBI Taxonomy" id="2259620"/>
    <lineage>
        <taxon>Bacteria</taxon>
        <taxon>Pseudomonadati</taxon>
        <taxon>Pseudomonadota</taxon>
        <taxon>Gammaproteobacteria</taxon>
        <taxon>Alteromonadales</taxon>
        <taxon>Alteromonadaceae</taxon>
        <taxon>Hydrocarboniclastica</taxon>
    </lineage>
</organism>
<evidence type="ECO:0000313" key="2">
    <source>
        <dbReference type="EMBL" id="QCF27308.1"/>
    </source>
</evidence>
<reference evidence="2 3" key="1">
    <citation type="submission" date="2018-07" db="EMBL/GenBank/DDBJ databases">
        <title>Marsedoiliclastica nanhaica gen. nov. sp. nov., a novel marine hydrocarbonoclastic bacterium isolated from an in-situ enriched hydrocarbon-degrading consortium in deep-sea sediment.</title>
        <authorList>
            <person name="Dong C."/>
            <person name="Ma T."/>
            <person name="Liu R."/>
            <person name="Shao Z."/>
        </authorList>
    </citation>
    <scope>NUCLEOTIDE SEQUENCE [LARGE SCALE GENOMIC DNA]</scope>
    <source>
        <strain evidence="3">soil36-7</strain>
    </source>
</reference>
<dbReference type="RefSeq" id="WP_136550018.1">
    <property type="nucleotide sequence ID" value="NZ_CP031093.1"/>
</dbReference>
<proteinExistence type="predicted"/>
<name>A0A4P7XJY0_9ALTE</name>